<dbReference type="KEGG" id="sno:Snov_3748"/>
<dbReference type="InterPro" id="IPR012328">
    <property type="entry name" value="Chalcone/stilbene_synt_C"/>
</dbReference>
<evidence type="ECO:0000256" key="2">
    <source>
        <dbReference type="ARBA" id="ARBA00022679"/>
    </source>
</evidence>
<sequence>MLNTTESISAVPHSFISTAPRRAAERPHPAGLLSLATAVPPHRIDQTEAAEAMHHIFADIFANSATMSGVFASTGIRHRYAARPLDWYLRPLGWPERTEVYAEEGTRLFIEVANKALDAAGVTPGEVDAVVFVSSSGIATPSLDAVVHKQMGFRADIERVPVFGLGCAGGVTGLAVASRIAEARPGSTVLMVTVELSTLSFRLDRPDKASLISSALFGDGAAACVLRSGETGLAVIEGAGEHLWPDTLGIMGWSIDPVGFGVILVPDVPSFAATNLRPAVEGILGRIGLSVEDIGRFVCHPGGTKVVAAIERSFSLPQGSLDHERGVLADYGNMSAPTVLFILDRVLKEGLPERATLVSMGPGFTASCVSLARAA</sequence>
<feature type="domain" description="Chalcone/stilbene synthase N-terminal" evidence="5">
    <location>
        <begin position="27"/>
        <end position="228"/>
    </location>
</feature>
<dbReference type="eggNOG" id="COG3424">
    <property type="taxonomic scope" value="Bacteria"/>
</dbReference>
<dbReference type="HOGENOM" id="CLU_034992_0_1_5"/>
<dbReference type="InterPro" id="IPR016039">
    <property type="entry name" value="Thiolase-like"/>
</dbReference>
<dbReference type="Pfam" id="PF02797">
    <property type="entry name" value="Chal_sti_synt_C"/>
    <property type="match status" value="1"/>
</dbReference>
<dbReference type="InterPro" id="IPR011141">
    <property type="entry name" value="Polyketide_synthase_type-III"/>
</dbReference>
<evidence type="ECO:0000259" key="6">
    <source>
        <dbReference type="Pfam" id="PF02797"/>
    </source>
</evidence>
<accession>D6ZYP9</accession>
<evidence type="ECO:0000256" key="4">
    <source>
        <dbReference type="PIRSR" id="PIRSR000451-1"/>
    </source>
</evidence>
<dbReference type="GO" id="GO:0030639">
    <property type="term" value="P:polyketide biosynthetic process"/>
    <property type="evidence" value="ECO:0007669"/>
    <property type="project" value="TreeGrafter"/>
</dbReference>
<gene>
    <name evidence="7" type="ordered locus">Snov_3748</name>
</gene>
<dbReference type="PIRSF" id="PIRSF000451">
    <property type="entry name" value="PKS_III"/>
    <property type="match status" value="1"/>
</dbReference>
<keyword evidence="3" id="KW-0012">Acyltransferase</keyword>
<organism evidence="7 8">
    <name type="scientific">Ancylobacter novellus (strain ATCC 8093 / DSM 506 / JCM 20403 / CCM 1077 / IAM 12100 / NBRC 12443 / NCIMB 10456)</name>
    <name type="common">Starkeya novella</name>
    <dbReference type="NCBI Taxonomy" id="639283"/>
    <lineage>
        <taxon>Bacteria</taxon>
        <taxon>Pseudomonadati</taxon>
        <taxon>Pseudomonadota</taxon>
        <taxon>Alphaproteobacteria</taxon>
        <taxon>Hyphomicrobiales</taxon>
        <taxon>Xanthobacteraceae</taxon>
        <taxon>Ancylobacter</taxon>
    </lineage>
</organism>
<reference evidence="7 8" key="1">
    <citation type="journal article" date="2012" name="Stand. Genomic Sci.">
        <title>Complete genome sequence of the facultatively chemolithoautotrophic and methylotrophic alpha Proteobacterium Starkeya novella type strain (ATCC 8093(T)).</title>
        <authorList>
            <person name="Kappler U."/>
            <person name="Davenport K."/>
            <person name="Beatson S."/>
            <person name="Lucas S."/>
            <person name="Lapidus A."/>
            <person name="Copeland A."/>
            <person name="Berry K.W."/>
            <person name="Glavina Del Rio T."/>
            <person name="Hammon N."/>
            <person name="Dalin E."/>
            <person name="Tice H."/>
            <person name="Pitluck S."/>
            <person name="Richardson P."/>
            <person name="Bruce D."/>
            <person name="Goodwin L.A."/>
            <person name="Han C."/>
            <person name="Tapia R."/>
            <person name="Detter J.C."/>
            <person name="Chang Y.J."/>
            <person name="Jeffries C.D."/>
            <person name="Land M."/>
            <person name="Hauser L."/>
            <person name="Kyrpides N.C."/>
            <person name="Goker M."/>
            <person name="Ivanova N."/>
            <person name="Klenk H.P."/>
            <person name="Woyke T."/>
        </authorList>
    </citation>
    <scope>NUCLEOTIDE SEQUENCE [LARGE SCALE GENOMIC DNA]</scope>
    <source>
        <strain evidence="8">ATCC 8093 / DSM 506 / JCM 20403 / CCM 1077 / IAM 12100 / NBRC 12443 / NCIMB 10456</strain>
    </source>
</reference>
<dbReference type="Gene3D" id="3.40.47.10">
    <property type="match status" value="2"/>
</dbReference>
<keyword evidence="8" id="KW-1185">Reference proteome</keyword>
<dbReference type="SUPFAM" id="SSF53901">
    <property type="entry name" value="Thiolase-like"/>
    <property type="match status" value="1"/>
</dbReference>
<evidence type="ECO:0000313" key="8">
    <source>
        <dbReference type="Proteomes" id="UP000006633"/>
    </source>
</evidence>
<keyword evidence="2" id="KW-0808">Transferase</keyword>
<dbReference type="EMBL" id="CP002026">
    <property type="protein sequence ID" value="ADH91018.1"/>
    <property type="molecule type" value="Genomic_DNA"/>
</dbReference>
<evidence type="ECO:0000259" key="5">
    <source>
        <dbReference type="Pfam" id="PF00195"/>
    </source>
</evidence>
<dbReference type="PANTHER" id="PTHR11877:SF99">
    <property type="entry name" value="1,3,6,8-TETRAHYDROXYNAPHTHALENE SYNTHASE"/>
    <property type="match status" value="1"/>
</dbReference>
<dbReference type="InterPro" id="IPR001099">
    <property type="entry name" value="Chalcone/stilbene_synt_N"/>
</dbReference>
<dbReference type="RefSeq" id="WP_013168519.1">
    <property type="nucleotide sequence ID" value="NC_014217.1"/>
</dbReference>
<dbReference type="CDD" id="cd00831">
    <property type="entry name" value="CHS_like"/>
    <property type="match status" value="1"/>
</dbReference>
<dbReference type="STRING" id="639283.Snov_3748"/>
<dbReference type="Proteomes" id="UP000006633">
    <property type="component" value="Chromosome"/>
</dbReference>
<evidence type="ECO:0000313" key="7">
    <source>
        <dbReference type="EMBL" id="ADH91018.1"/>
    </source>
</evidence>
<evidence type="ECO:0000256" key="1">
    <source>
        <dbReference type="ARBA" id="ARBA00005531"/>
    </source>
</evidence>
<dbReference type="OrthoDB" id="9786288at2"/>
<dbReference type="GO" id="GO:0016747">
    <property type="term" value="F:acyltransferase activity, transferring groups other than amino-acyl groups"/>
    <property type="evidence" value="ECO:0007669"/>
    <property type="project" value="InterPro"/>
</dbReference>
<dbReference type="PANTHER" id="PTHR11877">
    <property type="entry name" value="HYDROXYMETHYLGLUTARYL-COA SYNTHASE"/>
    <property type="match status" value="1"/>
</dbReference>
<feature type="active site" description="Acyl-thioester intermediate" evidence="4">
    <location>
        <position position="167"/>
    </location>
</feature>
<feature type="domain" description="Chalcone/stilbene synthase C-terminal" evidence="6">
    <location>
        <begin position="241"/>
        <end position="362"/>
    </location>
</feature>
<dbReference type="Pfam" id="PF00195">
    <property type="entry name" value="Chal_sti_synt_N"/>
    <property type="match status" value="1"/>
</dbReference>
<name>D6ZYP9_ANCN5</name>
<dbReference type="AlphaFoldDB" id="D6ZYP9"/>
<proteinExistence type="inferred from homology"/>
<protein>
    <submittedName>
        <fullName evidence="7">Chalcone and stilbene synthase domain protein</fullName>
    </submittedName>
</protein>
<evidence type="ECO:0000256" key="3">
    <source>
        <dbReference type="ARBA" id="ARBA00023315"/>
    </source>
</evidence>
<comment type="similarity">
    <text evidence="1">Belongs to the thiolase-like superfamily. Chalcone/stilbene synthases family.</text>
</comment>